<organism evidence="9 10">
    <name type="scientific">Discina gigas</name>
    <dbReference type="NCBI Taxonomy" id="1032678"/>
    <lineage>
        <taxon>Eukaryota</taxon>
        <taxon>Fungi</taxon>
        <taxon>Dikarya</taxon>
        <taxon>Ascomycota</taxon>
        <taxon>Pezizomycotina</taxon>
        <taxon>Pezizomycetes</taxon>
        <taxon>Pezizales</taxon>
        <taxon>Discinaceae</taxon>
        <taxon>Discina</taxon>
    </lineage>
</organism>
<dbReference type="Pfam" id="PF07156">
    <property type="entry name" value="Prenylcys_lyase"/>
    <property type="match status" value="1"/>
</dbReference>
<comment type="caution">
    <text evidence="9">The sequence shown here is derived from an EMBL/GenBank/DDBJ whole genome shotgun (WGS) entry which is preliminary data.</text>
</comment>
<evidence type="ECO:0000256" key="6">
    <source>
        <dbReference type="ARBA" id="ARBA00023002"/>
    </source>
</evidence>
<dbReference type="PANTHER" id="PTHR15944">
    <property type="entry name" value="FARNESYLCYSTEINE LYASE"/>
    <property type="match status" value="1"/>
</dbReference>
<proteinExistence type="inferred from homology"/>
<dbReference type="PIRSF" id="PIRSF036292">
    <property type="entry name" value="Prenylcysteine_oxidase"/>
    <property type="match status" value="1"/>
</dbReference>
<comment type="similarity">
    <text evidence="2">Belongs to the prenylcysteine oxidase family.</text>
</comment>
<evidence type="ECO:0000256" key="2">
    <source>
        <dbReference type="ARBA" id="ARBA00009967"/>
    </source>
</evidence>
<keyword evidence="10" id="KW-1185">Reference proteome</keyword>
<dbReference type="PANTHER" id="PTHR15944:SF0">
    <property type="entry name" value="PRENYLCYSTEINE LYASE DOMAIN-CONTAINING PROTEIN"/>
    <property type="match status" value="1"/>
</dbReference>
<keyword evidence="5" id="KW-0274">FAD</keyword>
<dbReference type="InterPro" id="IPR036188">
    <property type="entry name" value="FAD/NAD-bd_sf"/>
</dbReference>
<dbReference type="SUPFAM" id="SSF51905">
    <property type="entry name" value="FAD/NAD(P)-binding domain"/>
    <property type="match status" value="1"/>
</dbReference>
<reference evidence="9 10" key="1">
    <citation type="submission" date="2024-02" db="EMBL/GenBank/DDBJ databases">
        <title>Discinaceae phylogenomics.</title>
        <authorList>
            <person name="Dirks A.C."/>
            <person name="James T.Y."/>
        </authorList>
    </citation>
    <scope>NUCLEOTIDE SEQUENCE [LARGE SCALE GENOMIC DNA]</scope>
    <source>
        <strain evidence="9 10">ACD0624</strain>
    </source>
</reference>
<evidence type="ECO:0000259" key="8">
    <source>
        <dbReference type="Pfam" id="PF07156"/>
    </source>
</evidence>
<evidence type="ECO:0000256" key="3">
    <source>
        <dbReference type="ARBA" id="ARBA00022630"/>
    </source>
</evidence>
<evidence type="ECO:0000256" key="4">
    <source>
        <dbReference type="ARBA" id="ARBA00022729"/>
    </source>
</evidence>
<keyword evidence="7" id="KW-0325">Glycoprotein</keyword>
<name>A0ABR3GQE1_9PEZI</name>
<sequence>MGFPRSGIVLTAFSFVSLTLLFYVYSFSFVSASITQQPLVQQEYQEHHGKRVAIIGAGSGGSSTAYYLRRFAASYPVNITIFESKSYIGGRSTTVNVFDDPSQPVELGASIFVTVNHNLVNAAKEFGLGVSDTADSRPDDDNVDPLGVYDGNQFVFRQPRTEGKVADWWSLAKLLWKYGPLAPIRTKKLMESTIGKFLGMYEAPLFPFASLSSAVEEAGLLEATTETGAQFLEKNGITGGFATDLIQASTRVNYGQNLGLIHGLETMVCMAAEGAVSVDGGNWRIFSGMVDASKADARLETKVTTLKQDSEGGKTWLVTSVGPDGAVVEEEYDTVVLTSPYQFADLTVSPIARTPDKIPYVTLHVTLFTSPRRLDPGYFGLQPDDVVPGAVITTLNATEQADEQGRWARGEGKDGVGSVGFFSISTLRSLVNFNLEPSEDGVPKGRFEYLYKVFSPEKFSDKQLHAIIGAKDSDDAKVSWIYRHVWQAYPYLYPRVTFEDPILGENLWYTSGIESFISTMETSSLMGMNVARLVVDGWTKEGEQDMQL</sequence>
<keyword evidence="6" id="KW-0560">Oxidoreductase</keyword>
<evidence type="ECO:0000256" key="1">
    <source>
        <dbReference type="ARBA" id="ARBA00001974"/>
    </source>
</evidence>
<dbReference type="Pfam" id="PF13450">
    <property type="entry name" value="NAD_binding_8"/>
    <property type="match status" value="1"/>
</dbReference>
<gene>
    <name evidence="9" type="ORF">Q9L58_002918</name>
</gene>
<accession>A0ABR3GQE1</accession>
<dbReference type="Proteomes" id="UP001447188">
    <property type="component" value="Unassembled WGS sequence"/>
</dbReference>
<evidence type="ECO:0000313" key="10">
    <source>
        <dbReference type="Proteomes" id="UP001447188"/>
    </source>
</evidence>
<protein>
    <recommendedName>
        <fullName evidence="8">Prenylcysteine lyase domain-containing protein</fullName>
    </recommendedName>
</protein>
<feature type="domain" description="Prenylcysteine lyase" evidence="8">
    <location>
        <begin position="166"/>
        <end position="543"/>
    </location>
</feature>
<dbReference type="Gene3D" id="3.50.50.60">
    <property type="entry name" value="FAD/NAD(P)-binding domain"/>
    <property type="match status" value="1"/>
</dbReference>
<comment type="cofactor">
    <cofactor evidence="1">
        <name>FAD</name>
        <dbReference type="ChEBI" id="CHEBI:57692"/>
    </cofactor>
</comment>
<dbReference type="InterPro" id="IPR010795">
    <property type="entry name" value="Prenylcys_lyase"/>
</dbReference>
<dbReference type="InterPro" id="IPR017046">
    <property type="entry name" value="Prenylcysteine_Oxase1"/>
</dbReference>
<keyword evidence="4" id="KW-0732">Signal</keyword>
<evidence type="ECO:0000256" key="5">
    <source>
        <dbReference type="ARBA" id="ARBA00022827"/>
    </source>
</evidence>
<evidence type="ECO:0000313" key="9">
    <source>
        <dbReference type="EMBL" id="KAL0638135.1"/>
    </source>
</evidence>
<dbReference type="EMBL" id="JBBBZM010000026">
    <property type="protein sequence ID" value="KAL0638135.1"/>
    <property type="molecule type" value="Genomic_DNA"/>
</dbReference>
<evidence type="ECO:0000256" key="7">
    <source>
        <dbReference type="ARBA" id="ARBA00023180"/>
    </source>
</evidence>
<keyword evidence="3" id="KW-0285">Flavoprotein</keyword>